<organism evidence="1 2">
    <name type="scientific">Madurella mycetomatis</name>
    <dbReference type="NCBI Taxonomy" id="100816"/>
    <lineage>
        <taxon>Eukaryota</taxon>
        <taxon>Fungi</taxon>
        <taxon>Dikarya</taxon>
        <taxon>Ascomycota</taxon>
        <taxon>Pezizomycotina</taxon>
        <taxon>Sordariomycetes</taxon>
        <taxon>Sordariomycetidae</taxon>
        <taxon>Sordariales</taxon>
        <taxon>Sordariales incertae sedis</taxon>
        <taxon>Madurella</taxon>
    </lineage>
</organism>
<dbReference type="AlphaFoldDB" id="A0A175W554"/>
<reference evidence="1 2" key="1">
    <citation type="journal article" date="2016" name="Genome Announc.">
        <title>Genome Sequence of Madurella mycetomatis mm55, Isolated from a Human Mycetoma Case in Sudan.</title>
        <authorList>
            <person name="Smit S."/>
            <person name="Derks M.F."/>
            <person name="Bervoets S."/>
            <person name="Fahal A."/>
            <person name="van Leeuwen W."/>
            <person name="van Belkum A."/>
            <person name="van de Sande W.W."/>
        </authorList>
    </citation>
    <scope>NUCLEOTIDE SEQUENCE [LARGE SCALE GENOMIC DNA]</scope>
    <source>
        <strain evidence="2">mm55</strain>
    </source>
</reference>
<comment type="caution">
    <text evidence="1">The sequence shown here is derived from an EMBL/GenBank/DDBJ whole genome shotgun (WGS) entry which is preliminary data.</text>
</comment>
<keyword evidence="2" id="KW-1185">Reference proteome</keyword>
<evidence type="ECO:0000313" key="2">
    <source>
        <dbReference type="Proteomes" id="UP000078237"/>
    </source>
</evidence>
<gene>
    <name evidence="1" type="ORF">MMYC01_205693</name>
</gene>
<protein>
    <submittedName>
        <fullName evidence="1">Uncharacterized protein</fullName>
    </submittedName>
</protein>
<accession>A0A175W554</accession>
<name>A0A175W554_9PEZI</name>
<dbReference type="STRING" id="100816.A0A175W554"/>
<proteinExistence type="predicted"/>
<sequence length="244" mass="27986">MEINPVSIPSQEAVESATSLYNAIHTAFPKAVADFESKWAAAQALCHSQTALVAKDDASIQTEEFDALERLGPKIIPLIVFKLARGDTGQDSWGLDNSLEKDPDYCPRPDEDLQRCSNQVVEFNYQRNKIVKERVEAWKEQNRVNSLQSTTLVFTGCEEYFDLLDMGPSIIGHLMVEYYYDQGGYWYELLHEITHGRKMGAHVVQKPVLFEAYCRFFNEEEHDQAPEYIPTAIDRWIYHGERAD</sequence>
<dbReference type="EMBL" id="LCTW02000113">
    <property type="protein sequence ID" value="KXX78629.1"/>
    <property type="molecule type" value="Genomic_DNA"/>
</dbReference>
<dbReference type="OrthoDB" id="4757738at2759"/>
<dbReference type="VEuPathDB" id="FungiDB:MMYC01_205693"/>
<dbReference type="Proteomes" id="UP000078237">
    <property type="component" value="Unassembled WGS sequence"/>
</dbReference>
<evidence type="ECO:0000313" key="1">
    <source>
        <dbReference type="EMBL" id="KXX78629.1"/>
    </source>
</evidence>